<keyword evidence="2" id="KW-1185">Reference proteome</keyword>
<dbReference type="EMBL" id="BRPK01000007">
    <property type="protein sequence ID" value="GLB39929.1"/>
    <property type="molecule type" value="Genomic_DNA"/>
</dbReference>
<reference evidence="1" key="1">
    <citation type="submission" date="2022-07" db="EMBL/GenBank/DDBJ databases">
        <title>The genome of Lyophyllum shimeji provides insight into the initial evolution of ectomycorrhizal fungal genome.</title>
        <authorList>
            <person name="Kobayashi Y."/>
            <person name="Shibata T."/>
            <person name="Hirakawa H."/>
            <person name="Shigenobu S."/>
            <person name="Nishiyama T."/>
            <person name="Yamada A."/>
            <person name="Hasebe M."/>
            <person name="Kawaguchi M."/>
        </authorList>
    </citation>
    <scope>NUCLEOTIDE SEQUENCE</scope>
    <source>
        <strain evidence="1">AT787</strain>
    </source>
</reference>
<organism evidence="1 2">
    <name type="scientific">Lyophyllum shimeji</name>
    <name type="common">Hon-shimeji</name>
    <name type="synonym">Tricholoma shimeji</name>
    <dbReference type="NCBI Taxonomy" id="47721"/>
    <lineage>
        <taxon>Eukaryota</taxon>
        <taxon>Fungi</taxon>
        <taxon>Dikarya</taxon>
        <taxon>Basidiomycota</taxon>
        <taxon>Agaricomycotina</taxon>
        <taxon>Agaricomycetes</taxon>
        <taxon>Agaricomycetidae</taxon>
        <taxon>Agaricales</taxon>
        <taxon>Tricholomatineae</taxon>
        <taxon>Lyophyllaceae</taxon>
        <taxon>Lyophyllum</taxon>
    </lineage>
</organism>
<name>A0A9P3PQY2_LYOSH</name>
<comment type="caution">
    <text evidence="1">The sequence shown here is derived from an EMBL/GenBank/DDBJ whole genome shotgun (WGS) entry which is preliminary data.</text>
</comment>
<gene>
    <name evidence="1" type="ORF">LshimejAT787_0704390</name>
</gene>
<evidence type="ECO:0000313" key="2">
    <source>
        <dbReference type="Proteomes" id="UP001063166"/>
    </source>
</evidence>
<protein>
    <submittedName>
        <fullName evidence="1">Uncharacterized protein</fullName>
    </submittedName>
</protein>
<proteinExistence type="predicted"/>
<evidence type="ECO:0000313" key="1">
    <source>
        <dbReference type="EMBL" id="GLB39929.1"/>
    </source>
</evidence>
<accession>A0A9P3PQY2</accession>
<sequence>MGPTNTAGVLTELAELLASKDAISLMLATAGLSHYPTSRWYAAFNINADDSDLLVKEIVTPLMSFGVQCIRRRHPEWDICMPLSASIRRAGRRSNVHGHDV</sequence>
<dbReference type="Proteomes" id="UP001063166">
    <property type="component" value="Unassembled WGS sequence"/>
</dbReference>
<dbReference type="AlphaFoldDB" id="A0A9P3PQY2"/>